<dbReference type="EMBL" id="LHXV01000023">
    <property type="protein sequence ID" value="KXB01166.1"/>
    <property type="molecule type" value="Genomic_DNA"/>
</dbReference>
<evidence type="ECO:0000313" key="2">
    <source>
        <dbReference type="Proteomes" id="UP000070344"/>
    </source>
</evidence>
<dbReference type="AlphaFoldDB" id="A0A133V430"/>
<protein>
    <submittedName>
        <fullName evidence="1">Uncharacterized protein</fullName>
    </submittedName>
</protein>
<name>A0A133V430_9EURY</name>
<sequence>MSSSRERKKTEKQKLKAGFQGFRVPPLQSGSLVDLFSLKFRGREVFPKAGFHLYPLSRRTGYQARD</sequence>
<evidence type="ECO:0000313" key="1">
    <source>
        <dbReference type="EMBL" id="KXB01166.1"/>
    </source>
</evidence>
<comment type="caution">
    <text evidence="1">The sequence shown here is derived from an EMBL/GenBank/DDBJ whole genome shotgun (WGS) entry which is preliminary data.</text>
</comment>
<gene>
    <name evidence="1" type="ORF">AKJ41_02505</name>
</gene>
<dbReference type="Proteomes" id="UP000070344">
    <property type="component" value="Unassembled WGS sequence"/>
</dbReference>
<reference evidence="1 2" key="1">
    <citation type="journal article" date="2016" name="Sci. Rep.">
        <title>Metabolic traits of an uncultured archaeal lineage -MSBL1- from brine pools of the Red Sea.</title>
        <authorList>
            <person name="Mwirichia R."/>
            <person name="Alam I."/>
            <person name="Rashid M."/>
            <person name="Vinu M."/>
            <person name="Ba-Alawi W."/>
            <person name="Anthony Kamau A."/>
            <person name="Kamanda Ngugi D."/>
            <person name="Goker M."/>
            <person name="Klenk H.P."/>
            <person name="Bajic V."/>
            <person name="Stingl U."/>
        </authorList>
    </citation>
    <scope>NUCLEOTIDE SEQUENCE [LARGE SCALE GENOMIC DNA]</scope>
    <source>
        <strain evidence="1">SCGC-AAA259O05</strain>
    </source>
</reference>
<accession>A0A133V430</accession>
<proteinExistence type="predicted"/>
<keyword evidence="2" id="KW-1185">Reference proteome</keyword>
<organism evidence="1 2">
    <name type="scientific">candidate division MSBL1 archaeon SCGC-AAA259O05</name>
    <dbReference type="NCBI Taxonomy" id="1698271"/>
    <lineage>
        <taxon>Archaea</taxon>
        <taxon>Methanobacteriati</taxon>
        <taxon>Methanobacteriota</taxon>
        <taxon>candidate division MSBL1</taxon>
    </lineage>
</organism>